<comment type="caution">
    <text evidence="2">The sequence shown here is derived from an EMBL/GenBank/DDBJ whole genome shotgun (WGS) entry which is preliminary data.</text>
</comment>
<dbReference type="RefSeq" id="WP_209996716.1">
    <property type="nucleotide sequence ID" value="NZ_BAAAJY010000003.1"/>
</dbReference>
<dbReference type="Proteomes" id="UP001296993">
    <property type="component" value="Unassembled WGS sequence"/>
</dbReference>
<proteinExistence type="predicted"/>
<reference evidence="2 3" key="1">
    <citation type="submission" date="2021-03" db="EMBL/GenBank/DDBJ databases">
        <title>Sequencing the genomes of 1000 actinobacteria strains.</title>
        <authorList>
            <person name="Klenk H.-P."/>
        </authorList>
    </citation>
    <scope>NUCLEOTIDE SEQUENCE [LARGE SCALE GENOMIC DNA]</scope>
    <source>
        <strain evidence="2 3">DSM 15797</strain>
    </source>
</reference>
<feature type="transmembrane region" description="Helical" evidence="1">
    <location>
        <begin position="57"/>
        <end position="78"/>
    </location>
</feature>
<feature type="transmembrane region" description="Helical" evidence="1">
    <location>
        <begin position="90"/>
        <end position="115"/>
    </location>
</feature>
<evidence type="ECO:0000313" key="2">
    <source>
        <dbReference type="EMBL" id="MBP2385788.1"/>
    </source>
</evidence>
<keyword evidence="3" id="KW-1185">Reference proteome</keyword>
<evidence type="ECO:0008006" key="4">
    <source>
        <dbReference type="Google" id="ProtNLM"/>
    </source>
</evidence>
<sequence>MKKLSAVLPARSRTHTVALGVGAATWLAGFVSVYLVAPVGTGLNVWQSYAAFQAGSNAGNALALAIYAVWGAGVLFVVRGSRLSAVTSVLGAHGLIGIGVFYPAAVMGFGIAHVVGYEDDVPSHGGMAMGLVVSGGIALVLLFGMLAGRRAANLMERAGISGPMNIP</sequence>
<keyword evidence="1" id="KW-0472">Membrane</keyword>
<gene>
    <name evidence="2" type="ORF">JOF47_001299</name>
</gene>
<accession>A0ABS4XBN7</accession>
<keyword evidence="1" id="KW-0812">Transmembrane</keyword>
<evidence type="ECO:0000256" key="1">
    <source>
        <dbReference type="SAM" id="Phobius"/>
    </source>
</evidence>
<keyword evidence="1" id="KW-1133">Transmembrane helix</keyword>
<name>A0ABS4XBN7_9MICC</name>
<evidence type="ECO:0000313" key="3">
    <source>
        <dbReference type="Proteomes" id="UP001296993"/>
    </source>
</evidence>
<protein>
    <recommendedName>
        <fullName evidence="4">DUF4383 domain-containing protein</fullName>
    </recommendedName>
</protein>
<dbReference type="EMBL" id="JAGIOF010000001">
    <property type="protein sequence ID" value="MBP2385788.1"/>
    <property type="molecule type" value="Genomic_DNA"/>
</dbReference>
<feature type="transmembrane region" description="Helical" evidence="1">
    <location>
        <begin position="127"/>
        <end position="147"/>
    </location>
</feature>
<organism evidence="2 3">
    <name type="scientific">Paeniglutamicibacter kerguelensis</name>
    <dbReference type="NCBI Taxonomy" id="254788"/>
    <lineage>
        <taxon>Bacteria</taxon>
        <taxon>Bacillati</taxon>
        <taxon>Actinomycetota</taxon>
        <taxon>Actinomycetes</taxon>
        <taxon>Micrococcales</taxon>
        <taxon>Micrococcaceae</taxon>
        <taxon>Paeniglutamicibacter</taxon>
    </lineage>
</organism>
<feature type="transmembrane region" description="Helical" evidence="1">
    <location>
        <begin position="16"/>
        <end position="37"/>
    </location>
</feature>